<dbReference type="InterPro" id="IPR013665">
    <property type="entry name" value="Sfi1_dom"/>
</dbReference>
<dbReference type="Pfam" id="PF08457">
    <property type="entry name" value="Sfi1"/>
    <property type="match status" value="1"/>
</dbReference>
<evidence type="ECO:0000259" key="3">
    <source>
        <dbReference type="Pfam" id="PF10638"/>
    </source>
</evidence>
<feature type="region of interest" description="Disordered" evidence="1">
    <location>
        <begin position="1"/>
        <end position="21"/>
    </location>
</feature>
<feature type="domain" description="Spindle body associated protein C-terminal" evidence="3">
    <location>
        <begin position="814"/>
        <end position="912"/>
    </location>
</feature>
<protein>
    <submittedName>
        <fullName evidence="4">LAMI_0H09076g1_1</fullName>
    </submittedName>
</protein>
<proteinExistence type="predicted"/>
<feature type="region of interest" description="Disordered" evidence="1">
    <location>
        <begin position="845"/>
        <end position="953"/>
    </location>
</feature>
<evidence type="ECO:0000313" key="5">
    <source>
        <dbReference type="Proteomes" id="UP000191024"/>
    </source>
</evidence>
<gene>
    <name evidence="4" type="ORF">LAMI_0H09076G</name>
</gene>
<dbReference type="InterPro" id="IPR018907">
    <property type="entry name" value="Spindle_body_associated_C_dom"/>
</dbReference>
<dbReference type="EMBL" id="LT598468">
    <property type="protein sequence ID" value="SCV03553.1"/>
    <property type="molecule type" value="Genomic_DNA"/>
</dbReference>
<keyword evidence="5" id="KW-1185">Reference proteome</keyword>
<feature type="domain" description="Sfi1 spindle body" evidence="2">
    <location>
        <begin position="275"/>
        <end position="444"/>
    </location>
</feature>
<dbReference type="Pfam" id="PF10638">
    <property type="entry name" value="Sfi1_C"/>
    <property type="match status" value="1"/>
</dbReference>
<dbReference type="OrthoDB" id="4070448at2759"/>
<name>A0A1G4KGD1_9SACH</name>
<accession>A0A1G4KGD1</accession>
<evidence type="ECO:0000313" key="4">
    <source>
        <dbReference type="EMBL" id="SCV03553.1"/>
    </source>
</evidence>
<dbReference type="AlphaFoldDB" id="A0A1G4KGD1"/>
<evidence type="ECO:0000256" key="1">
    <source>
        <dbReference type="SAM" id="MobiDB-lite"/>
    </source>
</evidence>
<evidence type="ECO:0000259" key="2">
    <source>
        <dbReference type="Pfam" id="PF08457"/>
    </source>
</evidence>
<reference evidence="5" key="1">
    <citation type="submission" date="2016-03" db="EMBL/GenBank/DDBJ databases">
        <authorList>
            <person name="Devillers H."/>
        </authorList>
    </citation>
    <scope>NUCLEOTIDE SEQUENCE [LARGE SCALE GENOMIC DNA]</scope>
</reference>
<organism evidence="4 5">
    <name type="scientific">Lachancea mirantina</name>
    <dbReference type="NCBI Taxonomy" id="1230905"/>
    <lineage>
        <taxon>Eukaryota</taxon>
        <taxon>Fungi</taxon>
        <taxon>Dikarya</taxon>
        <taxon>Ascomycota</taxon>
        <taxon>Saccharomycotina</taxon>
        <taxon>Saccharomycetes</taxon>
        <taxon>Saccharomycetales</taxon>
        <taxon>Saccharomycetaceae</taxon>
        <taxon>Lachancea</taxon>
    </lineage>
</organism>
<dbReference type="Proteomes" id="UP000191024">
    <property type="component" value="Chromosome H"/>
</dbReference>
<dbReference type="STRING" id="1230905.A0A1G4KGD1"/>
<sequence>MSDSSTRELLSNRRKDPPYESTASLINDGLCRSTGSLVSGNLSELLRKVKMGSTQRPHIDIDIGENLGQAWDQEHFRSSVSSVFENHSLEGTNSSSKGEVRDEVELLERISLLLESNSLSPDFGYVFRNYLILLHEKGCFPEDDYYFRVVKEGVLEAQDLSADFAKVLELFLFNPVNGDMKLALLEYEVDKAVLIRSLEAWKLQWQGLRNLDRLQNVWNNYVAQRAYICWQKALKENIYHSHEEASNFRNFQLKSNMLSRWISHMDTFDLKETVANGFFLQKRLVIFAKKFDEILQRSKSAEEFRQNSIVLAAWRSWKLKSQAFQLRHRLEKKKLINCMNLLLRRQQASLEVSEKARILFEFVLKEGSLKKWEERMTDVRRKEDVANNFQSYYLKKEAFSHVKMASLRKEYERAARRSVNSSLLRFCFKNIWHKRHREARQVRQFLATKSLGECHSYFDLWRQRTEAVKAATTFCENELKKRAGKRFRTGLRAYDYSKSWRLKKGRRAIARWRHETALQERLRKMNDKSLSSFWVIYRTKYFQELKNAGKADVLRELLLTRFFFFKWLERKQRVMDLQQKAYIQEKFKAIHFLRKGALHSKEVKLLLQIRDMKLSNRPIMMKYMNVWRENLRIQLKLRRESMLDQYLIFKGRSRLQLFFNEWFSIFQSYTVDCVRMSQILSQKHLRTMSFGAVRRKFDIYSSWFLVSERLNRQSVLLKFFSQMRTKLATLEMMDAQATEQISAANARSVVKCLNNWSMKQLKCRRNSDTVVIFRRRWDRATQRAVLALWREKVYTEREDSRLHHNTETFKLSTTHHLTTPSRYRETNQPVPDSELIKRNRMEAMKTQYQRARRAIPSPIKSSESLNKSAKKRLTSSTEDSGQKFPSPPKLDLNKVNSRLANKGEHISFKAIPKATFSPLASPKREESYEYYPVLDRTSLSEGTDDFNDSPTRR</sequence>